<protein>
    <submittedName>
        <fullName evidence="1">Uncharacterized protein</fullName>
    </submittedName>
</protein>
<organism evidence="1 2">
    <name type="scientific">Dichanthelium oligosanthes</name>
    <dbReference type="NCBI Taxonomy" id="888268"/>
    <lineage>
        <taxon>Eukaryota</taxon>
        <taxon>Viridiplantae</taxon>
        <taxon>Streptophyta</taxon>
        <taxon>Embryophyta</taxon>
        <taxon>Tracheophyta</taxon>
        <taxon>Spermatophyta</taxon>
        <taxon>Magnoliopsida</taxon>
        <taxon>Liliopsida</taxon>
        <taxon>Poales</taxon>
        <taxon>Poaceae</taxon>
        <taxon>PACMAD clade</taxon>
        <taxon>Panicoideae</taxon>
        <taxon>Panicodae</taxon>
        <taxon>Paniceae</taxon>
        <taxon>Dichantheliinae</taxon>
        <taxon>Dichanthelium</taxon>
    </lineage>
</organism>
<dbReference type="EMBL" id="LWDX02063285">
    <property type="protein sequence ID" value="OEL16335.1"/>
    <property type="molecule type" value="Genomic_DNA"/>
</dbReference>
<gene>
    <name evidence="1" type="ORF">BAE44_0022649</name>
</gene>
<accession>A0A1E5UU57</accession>
<dbReference type="InterPro" id="IPR012337">
    <property type="entry name" value="RNaseH-like_sf"/>
</dbReference>
<name>A0A1E5UU57_9POAL</name>
<sequence>MKVIKGGDPLPSDMTGFLDSVRRSLGEDVYDVARMAADLRDMPVGLEDVANRLKLAPPLSMNPLAGAGSVLALEAYIKLRSQAFGGDVTRFTGVLHGLQAV</sequence>
<reference evidence="1 2" key="1">
    <citation type="submission" date="2016-09" db="EMBL/GenBank/DDBJ databases">
        <title>The draft genome of Dichanthelium oligosanthes: A C3 panicoid grass species.</title>
        <authorList>
            <person name="Studer A.J."/>
            <person name="Schnable J.C."/>
            <person name="Brutnell T.P."/>
        </authorList>
    </citation>
    <scope>NUCLEOTIDE SEQUENCE [LARGE SCALE GENOMIC DNA]</scope>
    <source>
        <strain evidence="2">cv. Kellogg 1175</strain>
        <tissue evidence="1">Leaf</tissue>
    </source>
</reference>
<dbReference type="Gene3D" id="3.30.420.10">
    <property type="entry name" value="Ribonuclease H-like superfamily/Ribonuclease H"/>
    <property type="match status" value="1"/>
</dbReference>
<dbReference type="GO" id="GO:0030014">
    <property type="term" value="C:CCR4-NOT complex"/>
    <property type="evidence" value="ECO:0007669"/>
    <property type="project" value="InterPro"/>
</dbReference>
<dbReference type="STRING" id="888268.A0A1E5UU57"/>
<proteinExistence type="predicted"/>
<evidence type="ECO:0000313" key="2">
    <source>
        <dbReference type="Proteomes" id="UP000095767"/>
    </source>
</evidence>
<keyword evidence="2" id="KW-1185">Reference proteome</keyword>
<dbReference type="GO" id="GO:0003676">
    <property type="term" value="F:nucleic acid binding"/>
    <property type="evidence" value="ECO:0007669"/>
    <property type="project" value="InterPro"/>
</dbReference>
<dbReference type="InterPro" id="IPR036397">
    <property type="entry name" value="RNaseH_sf"/>
</dbReference>
<dbReference type="PANTHER" id="PTHR10797">
    <property type="entry name" value="CCR4-NOT TRANSCRIPTION COMPLEX SUBUNIT"/>
    <property type="match status" value="1"/>
</dbReference>
<dbReference type="GO" id="GO:0004535">
    <property type="term" value="F:poly(A)-specific ribonuclease activity"/>
    <property type="evidence" value="ECO:0007669"/>
    <property type="project" value="InterPro"/>
</dbReference>
<dbReference type="OrthoDB" id="670902at2759"/>
<dbReference type="AlphaFoldDB" id="A0A1E5UU57"/>
<dbReference type="SUPFAM" id="SSF53098">
    <property type="entry name" value="Ribonuclease H-like"/>
    <property type="match status" value="1"/>
</dbReference>
<dbReference type="Proteomes" id="UP000095767">
    <property type="component" value="Unassembled WGS sequence"/>
</dbReference>
<comment type="caution">
    <text evidence="1">The sequence shown here is derived from an EMBL/GenBank/DDBJ whole genome shotgun (WGS) entry which is preliminary data.</text>
</comment>
<evidence type="ECO:0000313" key="1">
    <source>
        <dbReference type="EMBL" id="OEL16335.1"/>
    </source>
</evidence>
<dbReference type="InterPro" id="IPR039637">
    <property type="entry name" value="CNOT7/CNOT8/Pop2"/>
</dbReference>